<keyword evidence="9" id="KW-1185">Reference proteome</keyword>
<organism evidence="8 9">
    <name type="scientific">Ginsengibacter hankyongi</name>
    <dbReference type="NCBI Taxonomy" id="2607284"/>
    <lineage>
        <taxon>Bacteria</taxon>
        <taxon>Pseudomonadati</taxon>
        <taxon>Bacteroidota</taxon>
        <taxon>Chitinophagia</taxon>
        <taxon>Chitinophagales</taxon>
        <taxon>Chitinophagaceae</taxon>
        <taxon>Ginsengibacter</taxon>
    </lineage>
</organism>
<dbReference type="PROSITE" id="PS51257">
    <property type="entry name" value="PROKAR_LIPOPROTEIN"/>
    <property type="match status" value="1"/>
</dbReference>
<comment type="caution">
    <text evidence="8">The sequence shown here is derived from an EMBL/GenBank/DDBJ whole genome shotgun (WGS) entry which is preliminary data.</text>
</comment>
<evidence type="ECO:0000259" key="6">
    <source>
        <dbReference type="Pfam" id="PF07980"/>
    </source>
</evidence>
<dbReference type="InterPro" id="IPR033985">
    <property type="entry name" value="SusD-like_N"/>
</dbReference>
<evidence type="ECO:0000313" key="8">
    <source>
        <dbReference type="EMBL" id="KAA9035684.1"/>
    </source>
</evidence>
<comment type="subcellular location">
    <subcellularLocation>
        <location evidence="1">Cell outer membrane</location>
    </subcellularLocation>
</comment>
<dbReference type="InterPro" id="IPR011990">
    <property type="entry name" value="TPR-like_helical_dom_sf"/>
</dbReference>
<evidence type="ECO:0000313" key="9">
    <source>
        <dbReference type="Proteomes" id="UP000326903"/>
    </source>
</evidence>
<reference evidence="8 9" key="1">
    <citation type="submission" date="2019-09" db="EMBL/GenBank/DDBJ databases">
        <title>Draft genome sequence of Ginsengibacter sp. BR5-29.</title>
        <authorList>
            <person name="Im W.-T."/>
        </authorList>
    </citation>
    <scope>NUCLEOTIDE SEQUENCE [LARGE SCALE GENOMIC DNA]</scope>
    <source>
        <strain evidence="8 9">BR5-29</strain>
    </source>
</reference>
<feature type="domain" description="SusD-like N-terminal" evidence="7">
    <location>
        <begin position="67"/>
        <end position="222"/>
    </location>
</feature>
<keyword evidence="3" id="KW-0732">Signal</keyword>
<evidence type="ECO:0000256" key="1">
    <source>
        <dbReference type="ARBA" id="ARBA00004442"/>
    </source>
</evidence>
<evidence type="ECO:0000256" key="2">
    <source>
        <dbReference type="ARBA" id="ARBA00006275"/>
    </source>
</evidence>
<feature type="domain" description="RagB/SusD" evidence="6">
    <location>
        <begin position="293"/>
        <end position="539"/>
    </location>
</feature>
<sequence>MKQKILIAITSFVSFFFIQGCKKDFLNRPPQSSLTSGVFYATDADILTGTGALYSVSWSSYNGTPLNAFGDVLGGNLIWDNYQNRAAYINFAISATDQSGSLSSTYNAFWSEIANANVIAYNIQHAAPGASVSGKNSGLAECRFMRATAYYYLALNWGAVPIIYDNIKQIGDTGIRRNNLEDVWKLIISDLTWAKDHLGATPLQPARITKWSAEGMLARAYLVRSGLGQSGGTRVQSDLDSAKFYAGDVCNNSGLTLMSNYYDLFTSKNFSGTNVPSESLFSLLWVPNGDYFAHNHMQANLAYSSKITQTGDGWGSSFGASASLLQYYFDPANKADSIRRRATFFMPNTYYPDIDVADGGWKVDTTLFNNSKIYVPGQSGNGNTNDRAFVKKYVIGSPADNGGIGGTQNINLNTYMFRLAEVYLIYANAILGNNASTSDPEALKYFNAVRLRAGIAPKSSITYADIFQEKKVEFAFEGNAWYDWKQWYYFDPTKALQYFSTQDRGPYNISYNNGNPFITFFGPDNKTPGTVTYPITPNTVDAPYPETSLLVTPSLALPPVPFDFSKLKY</sequence>
<comment type="similarity">
    <text evidence="2">Belongs to the SusD family.</text>
</comment>
<dbReference type="SUPFAM" id="SSF48452">
    <property type="entry name" value="TPR-like"/>
    <property type="match status" value="1"/>
</dbReference>
<protein>
    <submittedName>
        <fullName evidence="8">RagB/SusD family nutrient uptake outer membrane protein</fullName>
    </submittedName>
</protein>
<keyword evidence="5" id="KW-0998">Cell outer membrane</keyword>
<dbReference type="InterPro" id="IPR012944">
    <property type="entry name" value="SusD_RagB_dom"/>
</dbReference>
<dbReference type="GO" id="GO:0009279">
    <property type="term" value="C:cell outer membrane"/>
    <property type="evidence" value="ECO:0007669"/>
    <property type="project" value="UniProtKB-SubCell"/>
</dbReference>
<dbReference type="RefSeq" id="WP_150416840.1">
    <property type="nucleotide sequence ID" value="NZ_VYQF01000011.1"/>
</dbReference>
<dbReference type="Gene3D" id="1.25.40.390">
    <property type="match status" value="1"/>
</dbReference>
<evidence type="ECO:0000256" key="5">
    <source>
        <dbReference type="ARBA" id="ARBA00023237"/>
    </source>
</evidence>
<proteinExistence type="inferred from homology"/>
<name>A0A5J5ICQ4_9BACT</name>
<evidence type="ECO:0000256" key="4">
    <source>
        <dbReference type="ARBA" id="ARBA00023136"/>
    </source>
</evidence>
<dbReference type="AlphaFoldDB" id="A0A5J5ICQ4"/>
<dbReference type="EMBL" id="VYQF01000011">
    <property type="protein sequence ID" value="KAA9035684.1"/>
    <property type="molecule type" value="Genomic_DNA"/>
</dbReference>
<evidence type="ECO:0000259" key="7">
    <source>
        <dbReference type="Pfam" id="PF14322"/>
    </source>
</evidence>
<keyword evidence="4" id="KW-0472">Membrane</keyword>
<evidence type="ECO:0000256" key="3">
    <source>
        <dbReference type="ARBA" id="ARBA00022729"/>
    </source>
</evidence>
<dbReference type="Pfam" id="PF07980">
    <property type="entry name" value="SusD_RagB"/>
    <property type="match status" value="1"/>
</dbReference>
<accession>A0A5J5ICQ4</accession>
<gene>
    <name evidence="8" type="ORF">FW778_20895</name>
</gene>
<dbReference type="Proteomes" id="UP000326903">
    <property type="component" value="Unassembled WGS sequence"/>
</dbReference>
<dbReference type="Pfam" id="PF14322">
    <property type="entry name" value="SusD-like_3"/>
    <property type="match status" value="1"/>
</dbReference>